<gene>
    <name evidence="2" type="ORF">M9Y10_026433</name>
</gene>
<organism evidence="2 3">
    <name type="scientific">Tritrichomonas musculus</name>
    <dbReference type="NCBI Taxonomy" id="1915356"/>
    <lineage>
        <taxon>Eukaryota</taxon>
        <taxon>Metamonada</taxon>
        <taxon>Parabasalia</taxon>
        <taxon>Tritrichomonadida</taxon>
        <taxon>Tritrichomonadidae</taxon>
        <taxon>Tritrichomonas</taxon>
    </lineage>
</organism>
<name>A0ABR2H8X2_9EUKA</name>
<keyword evidence="3" id="KW-1185">Reference proteome</keyword>
<dbReference type="SUPFAM" id="SSF53098">
    <property type="entry name" value="Ribonuclease H-like"/>
    <property type="match status" value="1"/>
</dbReference>
<dbReference type="EMBL" id="JAPFFF010000039">
    <property type="protein sequence ID" value="KAK8842202.1"/>
    <property type="molecule type" value="Genomic_DNA"/>
</dbReference>
<proteinExistence type="predicted"/>
<evidence type="ECO:0000256" key="1">
    <source>
        <dbReference type="SAM" id="MobiDB-lite"/>
    </source>
</evidence>
<dbReference type="Proteomes" id="UP001470230">
    <property type="component" value="Unassembled WGS sequence"/>
</dbReference>
<evidence type="ECO:0000313" key="3">
    <source>
        <dbReference type="Proteomes" id="UP001470230"/>
    </source>
</evidence>
<feature type="compositionally biased region" description="Acidic residues" evidence="1">
    <location>
        <begin position="521"/>
        <end position="541"/>
    </location>
</feature>
<sequence length="667" mass="76795">MPPRKKKQVTLKQLTYICDISYPELEIGTIHRFKKYRAEDKHYYIKCCETCFSNDGTLCECNMEPTREDHFKRSIANGGQHICSPGKPVDQLTLDSFTASVDDIEPKVITEDILYTQMAIFTGKKNLSLNVLTSEEFYNLAIMFISYGASLNSCPKPTEVALKSFAPIKRDKLKYIMTTTAFKKHGRTLALFSQIPYVSIAMDEGKTSKNQNLHFVIEAPFSKLKSYPYHIVRMKGGKTRDYIEAIPRGLYPLQATNISVGSVVIDGNTAQKKAWNPNYKKSVYHFNNIPDIHKVLVIPCLCHRIHNSYKSQVKKNKKLKEICDKLHKIAEKCQDNSNKLGSICPSHVDTRWAYDFDIVDYILKHKKTIREFYDLPIKDLENLRDVLIVFKVLVATFENPKTLMQTAFKLLERAINFLEELHTKEANPYGLCLSQSLKQYTLDSNEGGLWTLAYCLTPEGREDMRRRNILQMNPKENNYRKFFHLDELPNDNIEKSVTNLASDEAVFMTENGKPVSTAYSDSDDDSSSISEEEEEEEEDKSEEPQYSRPYKNYLIGAKNMLKNFLALRKLPKNEVDNAIHAFNSYMDDDDEPFIDYINTSNNYSWIQIRMSIESFADIADIAMRLLSAATSEASCERAISRQRLIHSNRRLRSSEQLLDARMILSYA</sequence>
<dbReference type="InterPro" id="IPR012337">
    <property type="entry name" value="RNaseH-like_sf"/>
</dbReference>
<evidence type="ECO:0000313" key="2">
    <source>
        <dbReference type="EMBL" id="KAK8842202.1"/>
    </source>
</evidence>
<accession>A0ABR2H8X2</accession>
<protein>
    <recommendedName>
        <fullName evidence="4">HAT C-terminal dimerisation domain-containing protein</fullName>
    </recommendedName>
</protein>
<comment type="caution">
    <text evidence="2">The sequence shown here is derived from an EMBL/GenBank/DDBJ whole genome shotgun (WGS) entry which is preliminary data.</text>
</comment>
<feature type="region of interest" description="Disordered" evidence="1">
    <location>
        <begin position="511"/>
        <end position="549"/>
    </location>
</feature>
<evidence type="ECO:0008006" key="4">
    <source>
        <dbReference type="Google" id="ProtNLM"/>
    </source>
</evidence>
<reference evidence="2 3" key="1">
    <citation type="submission" date="2024-04" db="EMBL/GenBank/DDBJ databases">
        <title>Tritrichomonas musculus Genome.</title>
        <authorList>
            <person name="Alves-Ferreira E."/>
            <person name="Grigg M."/>
            <person name="Lorenzi H."/>
            <person name="Galac M."/>
        </authorList>
    </citation>
    <scope>NUCLEOTIDE SEQUENCE [LARGE SCALE GENOMIC DNA]</scope>
    <source>
        <strain evidence="2 3">EAF2021</strain>
    </source>
</reference>